<dbReference type="KEGG" id="vg:35382249"/>
<dbReference type="SUPFAM" id="SSF140860">
    <property type="entry name" value="Pseudo ankyrin repeat-like"/>
    <property type="match status" value="1"/>
</dbReference>
<accession>A0A2I2L4A4</accession>
<proteinExistence type="predicted"/>
<evidence type="ECO:0000313" key="2">
    <source>
        <dbReference type="Proteomes" id="UP000236316"/>
    </source>
</evidence>
<dbReference type="InterPro" id="IPR036770">
    <property type="entry name" value="Ankyrin_rpt-contain_sf"/>
</dbReference>
<dbReference type="PANTHER" id="PTHR46586:SF3">
    <property type="entry name" value="ANKYRIN REPEAT-CONTAINING PROTEIN"/>
    <property type="match status" value="1"/>
</dbReference>
<dbReference type="SUPFAM" id="SSF48403">
    <property type="entry name" value="Ankyrin repeat"/>
    <property type="match status" value="1"/>
</dbReference>
<dbReference type="Gene3D" id="1.25.40.20">
    <property type="entry name" value="Ankyrin repeat-containing domain"/>
    <property type="match status" value="1"/>
</dbReference>
<dbReference type="GeneID" id="35382249"/>
<reference evidence="1" key="1">
    <citation type="submission" date="2017-08" db="EMBL/GenBank/DDBJ databases">
        <authorList>
            <consortium name="Urmite Genomes"/>
        </authorList>
    </citation>
    <scope>NUCLEOTIDE SEQUENCE [LARGE SCALE GENOMIC DNA]</scope>
    <source>
        <strain evidence="1">IHUMI-LCC2</strain>
    </source>
</reference>
<gene>
    <name evidence="1" type="ORF">ORPV_459</name>
</gene>
<sequence length="502" mass="59268">MNPITDDVFNYLLDNFLCKEERTMMRLLNKKYKNKYYNYINIKTLLKNNNINTVKELYIEDPILHHVFCGLLEYGNIELLDWFIQNNNSMASNENWRIIKKKYLDPYSSAVISNNINVLQWLQNNTNIKSDHYGYKTCLYNGSLEVIKWCHERCTKNKDITNLLPHLGFYHWNLETIKWIHSIYTKLPSYFYEYIIYNMEMVRWLMEEGLVDDDNILTYIIFSICRDGNIELLKMLTLNKKLLNTYFNMAAAEGNLDIMKYLYLNGLRWNDNIFPIVISSCNKIGSDKCIEIMKWLLNPLSLSSSRDENAGIIIDQENACPWGYATYSRCNGNIKVIKWLCDVNCPIKCIYYGVNDPKIFYNNIRDVMNNYSLMLRTGFVLDDEDNKQEIHNLTKILCKNGDIDVLKWLESKECKIPVSDRVIKASCKSGNLELVKWIYEKIDRTAHNYNYGSITAVEYGHVHILEWMIENGIKILYDGRWCKGKYITKKGYQWAISYKHPA</sequence>
<name>A0A2I2L4A4_9VIRU</name>
<dbReference type="PANTHER" id="PTHR46586">
    <property type="entry name" value="ANKYRIN REPEAT-CONTAINING PROTEIN"/>
    <property type="match status" value="1"/>
</dbReference>
<dbReference type="EMBL" id="LT906555">
    <property type="protein sequence ID" value="SNW62363.1"/>
    <property type="molecule type" value="Genomic_DNA"/>
</dbReference>
<protein>
    <submittedName>
        <fullName evidence="1">Ankyrin-repeat protein</fullName>
    </submittedName>
</protein>
<keyword evidence="2" id="KW-1185">Reference proteome</keyword>
<dbReference type="Proteomes" id="UP000236316">
    <property type="component" value="Segment"/>
</dbReference>
<dbReference type="OrthoDB" id="40471at10239"/>
<organism evidence="1">
    <name type="scientific">Orpheovirus IHUMI-LCC2</name>
    <dbReference type="NCBI Taxonomy" id="2023057"/>
    <lineage>
        <taxon>Viruses</taxon>
        <taxon>Varidnaviria</taxon>
        <taxon>Bamfordvirae</taxon>
        <taxon>Nucleocytoviricota</taxon>
        <taxon>Megaviricetes</taxon>
        <taxon>Pimascovirales</taxon>
        <taxon>Ocovirineae</taxon>
        <taxon>Orpheoviridae</taxon>
        <taxon>Alphaorpheovirus</taxon>
        <taxon>Alphaorpheovirus massiliense</taxon>
    </lineage>
</organism>
<evidence type="ECO:0000313" key="1">
    <source>
        <dbReference type="EMBL" id="SNW62363.1"/>
    </source>
</evidence>
<dbReference type="RefSeq" id="YP_009448665.1">
    <property type="nucleotide sequence ID" value="NC_036594.1"/>
</dbReference>
<dbReference type="InterPro" id="IPR052050">
    <property type="entry name" value="SecEffector_AnkRepeat"/>
</dbReference>